<evidence type="ECO:0008006" key="3">
    <source>
        <dbReference type="Google" id="ProtNLM"/>
    </source>
</evidence>
<sequence>MYDCTLCDCADSRVCVRGRTKARIFPFICRQSAAKTFPYHRCSDYNASSLPYDLTKPVETSPGLYCMTLSFRGYPTNPSTCYNVLTTYGATRLIMGVSPACKADFNVKAGFFLNGKVVPDNVEWLTETGGSIIKAYNQNITPALAGATICYKSAQVVCPSMSQFFQAWPGPYYWPINWNVETDYPPICCPPPANPQCVEVTTQGSLETLTVCNSMSTPLALPVLANYIGYGSYTCSLNLTTFDTCGCSYSNAGTACQDFSPP</sequence>
<keyword evidence="2" id="KW-1185">Reference proteome</keyword>
<evidence type="ECO:0000313" key="2">
    <source>
        <dbReference type="Proteomes" id="UP000232323"/>
    </source>
</evidence>
<reference evidence="1 2" key="1">
    <citation type="submission" date="2017-08" db="EMBL/GenBank/DDBJ databases">
        <title>Acidophilic green algal genome provides insights into adaptation to an acidic environment.</title>
        <authorList>
            <person name="Hirooka S."/>
            <person name="Hirose Y."/>
            <person name="Kanesaki Y."/>
            <person name="Higuchi S."/>
            <person name="Fujiwara T."/>
            <person name="Onuma R."/>
            <person name="Era A."/>
            <person name="Ohbayashi R."/>
            <person name="Uzuka A."/>
            <person name="Nozaki H."/>
            <person name="Yoshikawa H."/>
            <person name="Miyagishima S.Y."/>
        </authorList>
    </citation>
    <scope>NUCLEOTIDE SEQUENCE [LARGE SCALE GENOMIC DNA]</scope>
    <source>
        <strain evidence="1 2">NIES-2499</strain>
    </source>
</reference>
<gene>
    <name evidence="1" type="ORF">CEUSTIGMA_g2032.t1</name>
</gene>
<dbReference type="EMBL" id="BEGY01000008">
    <property type="protein sequence ID" value="GAX74583.1"/>
    <property type="molecule type" value="Genomic_DNA"/>
</dbReference>
<dbReference type="Proteomes" id="UP000232323">
    <property type="component" value="Unassembled WGS sequence"/>
</dbReference>
<name>A0A250WUR6_9CHLO</name>
<evidence type="ECO:0000313" key="1">
    <source>
        <dbReference type="EMBL" id="GAX74583.1"/>
    </source>
</evidence>
<dbReference type="OrthoDB" id="558870at2759"/>
<feature type="non-terminal residue" evidence="1">
    <location>
        <position position="262"/>
    </location>
</feature>
<organism evidence="1 2">
    <name type="scientific">Chlamydomonas eustigma</name>
    <dbReference type="NCBI Taxonomy" id="1157962"/>
    <lineage>
        <taxon>Eukaryota</taxon>
        <taxon>Viridiplantae</taxon>
        <taxon>Chlorophyta</taxon>
        <taxon>core chlorophytes</taxon>
        <taxon>Chlorophyceae</taxon>
        <taxon>CS clade</taxon>
        <taxon>Chlamydomonadales</taxon>
        <taxon>Chlamydomonadaceae</taxon>
        <taxon>Chlamydomonas</taxon>
    </lineage>
</organism>
<accession>A0A250WUR6</accession>
<proteinExistence type="predicted"/>
<protein>
    <recommendedName>
        <fullName evidence="3">Pherophorin domain-containing protein</fullName>
    </recommendedName>
</protein>
<dbReference type="AlphaFoldDB" id="A0A250WUR6"/>
<comment type="caution">
    <text evidence="1">The sequence shown here is derived from an EMBL/GenBank/DDBJ whole genome shotgun (WGS) entry which is preliminary data.</text>
</comment>